<dbReference type="EMBL" id="JBGFUD010018486">
    <property type="protein sequence ID" value="MFH4984542.1"/>
    <property type="molecule type" value="Genomic_DNA"/>
</dbReference>
<organism evidence="2 3">
    <name type="scientific">Gnathostoma spinigerum</name>
    <dbReference type="NCBI Taxonomy" id="75299"/>
    <lineage>
        <taxon>Eukaryota</taxon>
        <taxon>Metazoa</taxon>
        <taxon>Ecdysozoa</taxon>
        <taxon>Nematoda</taxon>
        <taxon>Chromadorea</taxon>
        <taxon>Rhabditida</taxon>
        <taxon>Spirurina</taxon>
        <taxon>Gnathostomatomorpha</taxon>
        <taxon>Gnathostomatoidea</taxon>
        <taxon>Gnathostomatidae</taxon>
        <taxon>Gnathostoma</taxon>
    </lineage>
</organism>
<reference evidence="2 3" key="1">
    <citation type="submission" date="2024-08" db="EMBL/GenBank/DDBJ databases">
        <title>Gnathostoma spinigerum genome.</title>
        <authorList>
            <person name="Gonzalez-Bertolin B."/>
            <person name="Monzon S."/>
            <person name="Zaballos A."/>
            <person name="Jimenez P."/>
            <person name="Dekumyoy P."/>
            <person name="Varona S."/>
            <person name="Cuesta I."/>
            <person name="Sumanam S."/>
            <person name="Adisakwattana P."/>
            <person name="Gasser R.B."/>
            <person name="Hernandez-Gonzalez A."/>
            <person name="Young N.D."/>
            <person name="Perteguer M.J."/>
        </authorList>
    </citation>
    <scope>NUCLEOTIDE SEQUENCE [LARGE SCALE GENOMIC DNA]</scope>
    <source>
        <strain evidence="2">AL3</strain>
        <tissue evidence="2">Liver</tissue>
    </source>
</reference>
<feature type="region of interest" description="Disordered" evidence="1">
    <location>
        <begin position="154"/>
        <end position="175"/>
    </location>
</feature>
<evidence type="ECO:0000313" key="2">
    <source>
        <dbReference type="EMBL" id="MFH4984542.1"/>
    </source>
</evidence>
<feature type="compositionally biased region" description="Polar residues" evidence="1">
    <location>
        <begin position="27"/>
        <end position="42"/>
    </location>
</feature>
<proteinExistence type="predicted"/>
<accession>A0ABD6F3T5</accession>
<feature type="compositionally biased region" description="Polar residues" evidence="1">
    <location>
        <begin position="165"/>
        <end position="175"/>
    </location>
</feature>
<gene>
    <name evidence="2" type="ORF">AB6A40_011251</name>
</gene>
<feature type="region of interest" description="Disordered" evidence="1">
    <location>
        <begin position="73"/>
        <end position="98"/>
    </location>
</feature>
<name>A0ABD6F3T5_9BILA</name>
<protein>
    <submittedName>
        <fullName evidence="2">Uncharacterized protein</fullName>
    </submittedName>
</protein>
<feature type="region of interest" description="Disordered" evidence="1">
    <location>
        <begin position="27"/>
        <end position="59"/>
    </location>
</feature>
<comment type="caution">
    <text evidence="2">The sequence shown here is derived from an EMBL/GenBank/DDBJ whole genome shotgun (WGS) entry which is preliminary data.</text>
</comment>
<dbReference type="AlphaFoldDB" id="A0ABD6F3T5"/>
<keyword evidence="3" id="KW-1185">Reference proteome</keyword>
<feature type="compositionally biased region" description="Low complexity" evidence="1">
    <location>
        <begin position="87"/>
        <end position="97"/>
    </location>
</feature>
<evidence type="ECO:0000256" key="1">
    <source>
        <dbReference type="SAM" id="MobiDB-lite"/>
    </source>
</evidence>
<evidence type="ECO:0000313" key="3">
    <source>
        <dbReference type="Proteomes" id="UP001608902"/>
    </source>
</evidence>
<sequence length="345" mass="37044">MMQIDSAVQEDEIDRFIRMEGIVMNNSQRPTADHMNNGSSADGSAKVVRPPGSSNFRPVLPVVSESNKLGLNVQNSRSAPSTPSPVVPSSNVVLESSHGGASSYLPAQNSVTFDVSPSVPSSATVNPSILIHHPETSHFVADRDVDPNIEVQVRPESAYAGNRQMPATQDPSQRRLTVNDGQHQVVDEDSAPTKQASVQFIPTSLPELTSDNVSDSSVNVSPAPQAIPVLHERLSSRIPQATPTSKTSPSIPTQVANSVEAPPHIPVNIIQNIPAMIFQPNEQIASVSSLQQFSEQSQELSGRNIGVSFGNSLGVLLCDPLEVNRMLYKSRTSCLIPAQYLITFC</sequence>
<dbReference type="Proteomes" id="UP001608902">
    <property type="component" value="Unassembled WGS sequence"/>
</dbReference>